<organism evidence="2">
    <name type="scientific">Salmonella newport</name>
    <dbReference type="NCBI Taxonomy" id="108619"/>
    <lineage>
        <taxon>Bacteria</taxon>
        <taxon>Pseudomonadati</taxon>
        <taxon>Pseudomonadota</taxon>
        <taxon>Gammaproteobacteria</taxon>
        <taxon>Enterobacterales</taxon>
        <taxon>Enterobacteriaceae</taxon>
        <taxon>Salmonella</taxon>
    </lineage>
</organism>
<dbReference type="EMBL" id="AAGUYM010000008">
    <property type="protein sequence ID" value="EBS2692951.1"/>
    <property type="molecule type" value="Genomic_DNA"/>
</dbReference>
<gene>
    <name evidence="2" type="ORF">DRY71_09295</name>
</gene>
<feature type="transmembrane region" description="Helical" evidence="1">
    <location>
        <begin position="44"/>
        <end position="66"/>
    </location>
</feature>
<name>A0A5U9KP16_SALNE</name>
<dbReference type="AlphaFoldDB" id="A0A5U9KP16"/>
<proteinExistence type="predicted"/>
<protein>
    <submittedName>
        <fullName evidence="2">Uncharacterized protein</fullName>
    </submittedName>
</protein>
<comment type="caution">
    <text evidence="2">The sequence shown here is derived from an EMBL/GenBank/DDBJ whole genome shotgun (WGS) entry which is preliminary data.</text>
</comment>
<sequence length="72" mass="8445">MNYFKKLKSDVNYKKRLIVNVLFLGLIFSILSMIYVFADAENFLSYFLIVSFLSFPAYLTLTFPLADFKKNV</sequence>
<reference evidence="2" key="1">
    <citation type="submission" date="2018-07" db="EMBL/GenBank/DDBJ databases">
        <authorList>
            <person name="Ashton P.M."/>
            <person name="Dallman T."/>
            <person name="Nair S."/>
            <person name="De Pinna E."/>
            <person name="Peters T."/>
            <person name="Grant K."/>
        </authorList>
    </citation>
    <scope>NUCLEOTIDE SEQUENCE [LARGE SCALE GENOMIC DNA]</scope>
    <source>
        <strain evidence="2">436933</strain>
    </source>
</reference>
<accession>A0A5U9KP16</accession>
<dbReference type="Proteomes" id="UP000839726">
    <property type="component" value="Unassembled WGS sequence"/>
</dbReference>
<evidence type="ECO:0000256" key="1">
    <source>
        <dbReference type="SAM" id="Phobius"/>
    </source>
</evidence>
<keyword evidence="1" id="KW-0472">Membrane</keyword>
<keyword evidence="1" id="KW-0812">Transmembrane</keyword>
<feature type="transmembrane region" description="Helical" evidence="1">
    <location>
        <begin position="21"/>
        <end position="38"/>
    </location>
</feature>
<evidence type="ECO:0000313" key="2">
    <source>
        <dbReference type="EMBL" id="EBS2692951.1"/>
    </source>
</evidence>
<keyword evidence="1" id="KW-1133">Transmembrane helix</keyword>